<proteinExistence type="inferred from homology"/>
<accession>A0A7K1Y3W7</accession>
<evidence type="ECO:0000256" key="1">
    <source>
        <dbReference type="ARBA" id="ARBA00004141"/>
    </source>
</evidence>
<comment type="similarity">
    <text evidence="2">Belongs to the bacterial sugar transferase family.</text>
</comment>
<comment type="caution">
    <text evidence="9">The sequence shown here is derived from an EMBL/GenBank/DDBJ whole genome shotgun (WGS) entry which is preliminary data.</text>
</comment>
<feature type="transmembrane region" description="Helical" evidence="7">
    <location>
        <begin position="104"/>
        <end position="122"/>
    </location>
</feature>
<dbReference type="InterPro" id="IPR017473">
    <property type="entry name" value="Undecaprenyl-P_gluc_Ptfrase"/>
</dbReference>
<evidence type="ECO:0000256" key="4">
    <source>
        <dbReference type="ARBA" id="ARBA00022692"/>
    </source>
</evidence>
<gene>
    <name evidence="9" type="ORF">GS398_18960</name>
</gene>
<dbReference type="EC" id="2.7.8.31" evidence="9"/>
<protein>
    <submittedName>
        <fullName evidence="9">Undecaprenyl-phosphate glucose phosphotransferase</fullName>
        <ecNumber evidence="9">2.7.8.31</ecNumber>
    </submittedName>
</protein>
<dbReference type="Pfam" id="PF02397">
    <property type="entry name" value="Bac_transf"/>
    <property type="match status" value="1"/>
</dbReference>
<dbReference type="Pfam" id="PF13727">
    <property type="entry name" value="CoA_binding_3"/>
    <property type="match status" value="1"/>
</dbReference>
<dbReference type="InterPro" id="IPR003362">
    <property type="entry name" value="Bact_transf"/>
</dbReference>
<evidence type="ECO:0000256" key="5">
    <source>
        <dbReference type="ARBA" id="ARBA00022989"/>
    </source>
</evidence>
<keyword evidence="5 7" id="KW-1133">Transmembrane helix</keyword>
<dbReference type="SUPFAM" id="SSF51735">
    <property type="entry name" value="NAD(P)-binding Rossmann-fold domains"/>
    <property type="match status" value="1"/>
</dbReference>
<evidence type="ECO:0000256" key="2">
    <source>
        <dbReference type="ARBA" id="ARBA00006464"/>
    </source>
</evidence>
<feature type="transmembrane region" description="Helical" evidence="7">
    <location>
        <begin position="274"/>
        <end position="296"/>
    </location>
</feature>
<name>A0A7K1Y3W7_9SPHI</name>
<comment type="subcellular location">
    <subcellularLocation>
        <location evidence="1">Membrane</location>
        <topology evidence="1">Multi-pass membrane protein</topology>
    </subcellularLocation>
</comment>
<dbReference type="EMBL" id="WVHS01000005">
    <property type="protein sequence ID" value="MXV17386.1"/>
    <property type="molecule type" value="Genomic_DNA"/>
</dbReference>
<feature type="transmembrane region" description="Helical" evidence="7">
    <location>
        <begin position="35"/>
        <end position="52"/>
    </location>
</feature>
<evidence type="ECO:0000313" key="9">
    <source>
        <dbReference type="EMBL" id="MXV17386.1"/>
    </source>
</evidence>
<evidence type="ECO:0000313" key="10">
    <source>
        <dbReference type="Proteomes" id="UP000451233"/>
    </source>
</evidence>
<dbReference type="PANTHER" id="PTHR30576">
    <property type="entry name" value="COLANIC BIOSYNTHESIS UDP-GLUCOSE LIPID CARRIER TRANSFERASE"/>
    <property type="match status" value="1"/>
</dbReference>
<dbReference type="InterPro" id="IPR017475">
    <property type="entry name" value="EPS_sugar_tfrase"/>
</dbReference>
<dbReference type="NCBIfam" id="TIGR03025">
    <property type="entry name" value="EPS_sugtrans"/>
    <property type="match status" value="1"/>
</dbReference>
<dbReference type="RefSeq" id="WP_160908396.1">
    <property type="nucleotide sequence ID" value="NZ_WVHS01000005.1"/>
</dbReference>
<evidence type="ECO:0000256" key="7">
    <source>
        <dbReference type="SAM" id="Phobius"/>
    </source>
</evidence>
<dbReference type="GO" id="GO:0089702">
    <property type="term" value="F:undecaprenyl-phosphate glucose phosphotransferase activity"/>
    <property type="evidence" value="ECO:0007669"/>
    <property type="project" value="UniProtKB-EC"/>
</dbReference>
<feature type="transmembrane region" description="Helical" evidence="7">
    <location>
        <begin position="12"/>
        <end position="29"/>
    </location>
</feature>
<feature type="transmembrane region" description="Helical" evidence="7">
    <location>
        <begin position="73"/>
        <end position="98"/>
    </location>
</feature>
<dbReference type="InterPro" id="IPR036291">
    <property type="entry name" value="NAD(P)-bd_dom_sf"/>
</dbReference>
<evidence type="ECO:0000256" key="6">
    <source>
        <dbReference type="ARBA" id="ARBA00023136"/>
    </source>
</evidence>
<keyword evidence="6 7" id="KW-0472">Membrane</keyword>
<dbReference type="GO" id="GO:0016020">
    <property type="term" value="C:membrane"/>
    <property type="evidence" value="ECO:0007669"/>
    <property type="project" value="UniProtKB-SubCell"/>
</dbReference>
<evidence type="ECO:0000259" key="8">
    <source>
        <dbReference type="Pfam" id="PF02397"/>
    </source>
</evidence>
<sequence length="464" mass="54282">MYRKAIKRIRFWSDIFLLSIGFVLTVFSVKESYSLTLLDGGLLVFLITGWYFSTKSNNLYDEFRGVKGLGYELLRTFNNIAFQGVLTVLFLFVISQPFYDRKFALLYLFWLSILLPVEKFTYKRIFMYLRNKGRNLRNVLIVGAGKVGMDFYEVLVNNPYYGYQVLGFLDDENKAYLNGQYLGTIEQLERIFARGDKQIDEVIVALPNNAVQKIKEVVQIAMKETVRVRIIPDYFNFLSSKYNVDMFGNFPIITVRHEPLEEFHWKTVKRVVDIVMSLLILVMICSWLFPIIALLIKLDSRGPVFFVQERWGKQNKKMKCYKFRSMYTNNGTRKKQKFEQAKRNDPRVTRIGAFLRKTSLDEMPQFFNVLIGSMSVVGPRPHPTPLNIESRNIIDSYQVRHLVKPGITGWAQVNGLRGETAEPEMMQARVAFDIWYIENWSLELDIKIIFLTAWRMLIGDKNAF</sequence>
<dbReference type="NCBIfam" id="TIGR03023">
    <property type="entry name" value="WcaJ_sugtrans"/>
    <property type="match status" value="1"/>
</dbReference>
<dbReference type="Proteomes" id="UP000451233">
    <property type="component" value="Unassembled WGS sequence"/>
</dbReference>
<keyword evidence="4 7" id="KW-0812">Transmembrane</keyword>
<evidence type="ECO:0000256" key="3">
    <source>
        <dbReference type="ARBA" id="ARBA00022679"/>
    </source>
</evidence>
<feature type="domain" description="Bacterial sugar transferase" evidence="8">
    <location>
        <begin position="269"/>
        <end position="457"/>
    </location>
</feature>
<dbReference type="AlphaFoldDB" id="A0A7K1Y3W7"/>
<keyword evidence="10" id="KW-1185">Reference proteome</keyword>
<keyword evidence="3 9" id="KW-0808">Transferase</keyword>
<dbReference type="PANTHER" id="PTHR30576:SF0">
    <property type="entry name" value="UNDECAPRENYL-PHOSPHATE N-ACETYLGALACTOSAMINYL 1-PHOSPHATE TRANSFERASE-RELATED"/>
    <property type="match status" value="1"/>
</dbReference>
<dbReference type="Gene3D" id="3.40.50.720">
    <property type="entry name" value="NAD(P)-binding Rossmann-like Domain"/>
    <property type="match status" value="1"/>
</dbReference>
<reference evidence="9 10" key="1">
    <citation type="submission" date="2019-11" db="EMBL/GenBank/DDBJ databases">
        <title>Pedobacter sp. HMF7056 Genome sequencing and assembly.</title>
        <authorList>
            <person name="Kang H."/>
            <person name="Kim H."/>
            <person name="Joh K."/>
        </authorList>
    </citation>
    <scope>NUCLEOTIDE SEQUENCE [LARGE SCALE GENOMIC DNA]</scope>
    <source>
        <strain evidence="9 10">HMF7056</strain>
    </source>
</reference>
<organism evidence="9 10">
    <name type="scientific">Hufsiella ginkgonis</name>
    <dbReference type="NCBI Taxonomy" id="2695274"/>
    <lineage>
        <taxon>Bacteria</taxon>
        <taxon>Pseudomonadati</taxon>
        <taxon>Bacteroidota</taxon>
        <taxon>Sphingobacteriia</taxon>
        <taxon>Sphingobacteriales</taxon>
        <taxon>Sphingobacteriaceae</taxon>
        <taxon>Hufsiella</taxon>
    </lineage>
</organism>